<gene>
    <name evidence="8" type="ORF">GCM10007938_22640</name>
</gene>
<keyword evidence="9" id="KW-1185">Reference proteome</keyword>
<comment type="catalytic activity">
    <reaction evidence="6">
        <text>adenosine(37) in tRNA1(Val) + S-adenosyl-L-methionine = N(6)-methyladenosine(37) in tRNA1(Val) + S-adenosyl-L-homocysteine + H(+)</text>
        <dbReference type="Rhea" id="RHEA:43160"/>
        <dbReference type="Rhea" id="RHEA-COMP:10369"/>
        <dbReference type="Rhea" id="RHEA-COMP:10370"/>
        <dbReference type="ChEBI" id="CHEBI:15378"/>
        <dbReference type="ChEBI" id="CHEBI:57856"/>
        <dbReference type="ChEBI" id="CHEBI:59789"/>
        <dbReference type="ChEBI" id="CHEBI:74411"/>
        <dbReference type="ChEBI" id="CHEBI:74449"/>
        <dbReference type="EC" id="2.1.1.223"/>
    </reaction>
</comment>
<name>A0ABQ6F138_9VIBR</name>
<reference evidence="9" key="1">
    <citation type="journal article" date="2019" name="Int. J. Syst. Evol. Microbiol.">
        <title>The Global Catalogue of Microorganisms (GCM) 10K type strain sequencing project: providing services to taxonomists for standard genome sequencing and annotation.</title>
        <authorList>
            <consortium name="The Broad Institute Genomics Platform"/>
            <consortium name="The Broad Institute Genome Sequencing Center for Infectious Disease"/>
            <person name="Wu L."/>
            <person name="Ma J."/>
        </authorList>
    </citation>
    <scope>NUCLEOTIDE SEQUENCE [LARGE SCALE GENOMIC DNA]</scope>
    <source>
        <strain evidence="9">NBRC 108723</strain>
    </source>
</reference>
<dbReference type="Gene3D" id="3.40.50.150">
    <property type="entry name" value="Vaccinia Virus protein VP39"/>
    <property type="match status" value="1"/>
</dbReference>
<sequence length="239" mass="26702">MKNNNAKTKDFTFKQFKVTGGYSGMPVSTDSVLLGTWCDLHRATKVLDIGTGTGLLALICAQRNPNCTIDAIEIDDQACSAAKTNFDNSPWHTRINLLSGDVLTFPFQSKYDAIICNPPYFDTGETSSKKQRAIARHTLTLNHQALLTKVLTLVTEEGKAWFVLPEAEGRKFIELALSIGWNLTKLCEVQSTDRKPPHRLLIQLAQIDTGLESQQLIIQTNNAYTEDFIALTQDFYLKM</sequence>
<dbReference type="PROSITE" id="PS00092">
    <property type="entry name" value="N6_MTASE"/>
    <property type="match status" value="1"/>
</dbReference>
<dbReference type="Pfam" id="PF05175">
    <property type="entry name" value="MTS"/>
    <property type="match status" value="1"/>
</dbReference>
<dbReference type="InterPro" id="IPR050210">
    <property type="entry name" value="tRNA_Adenine-N(6)_MTase"/>
</dbReference>
<dbReference type="EMBL" id="BSPW01000044">
    <property type="protein sequence ID" value="GLT18485.1"/>
    <property type="molecule type" value="Genomic_DNA"/>
</dbReference>
<dbReference type="Proteomes" id="UP001157138">
    <property type="component" value="Unassembled WGS sequence"/>
</dbReference>
<keyword evidence="5 6" id="KW-0819">tRNA processing</keyword>
<keyword evidence="3 6" id="KW-0808">Transferase</keyword>
<dbReference type="PANTHER" id="PTHR47739:SF1">
    <property type="entry name" value="TRNA1(VAL) (ADENINE(37)-N6)-METHYLTRANSFERASE"/>
    <property type="match status" value="1"/>
</dbReference>
<dbReference type="CDD" id="cd02440">
    <property type="entry name" value="AdoMet_MTases"/>
    <property type="match status" value="1"/>
</dbReference>
<dbReference type="InterPro" id="IPR022882">
    <property type="entry name" value="tRNA_adenine-N6_MeTrfase"/>
</dbReference>
<dbReference type="SUPFAM" id="SSF53335">
    <property type="entry name" value="S-adenosyl-L-methionine-dependent methyltransferases"/>
    <property type="match status" value="1"/>
</dbReference>
<dbReference type="InterPro" id="IPR007848">
    <property type="entry name" value="Small_mtfrase_dom"/>
</dbReference>
<protein>
    <recommendedName>
        <fullName evidence="6">tRNA1(Val) (adenine(37)-N6)-methyltransferase</fullName>
        <ecNumber evidence="6">2.1.1.223</ecNumber>
    </recommendedName>
    <alternativeName>
        <fullName evidence="6">tRNA m6A37 methyltransferase</fullName>
    </alternativeName>
</protein>
<accession>A0ABQ6F138</accession>
<dbReference type="InterPro" id="IPR029063">
    <property type="entry name" value="SAM-dependent_MTases_sf"/>
</dbReference>
<comment type="similarity">
    <text evidence="6">Belongs to the methyltransferase superfamily. tRNA (adenine-N(6)-)-methyltransferase family.</text>
</comment>
<feature type="domain" description="Methyltransferase small" evidence="7">
    <location>
        <begin position="30"/>
        <end position="134"/>
    </location>
</feature>
<dbReference type="EC" id="2.1.1.223" evidence="6"/>
<evidence type="ECO:0000256" key="2">
    <source>
        <dbReference type="ARBA" id="ARBA00022603"/>
    </source>
</evidence>
<comment type="function">
    <text evidence="6">Specifically methylates the adenine in position 37 of tRNA(1)(Val) (anticodon cmo5UAC).</text>
</comment>
<dbReference type="RefSeq" id="WP_284192365.1">
    <property type="nucleotide sequence ID" value="NZ_BSPW01000044.1"/>
</dbReference>
<dbReference type="HAMAP" id="MF_01872">
    <property type="entry name" value="tRNA_methyltr_YfiC"/>
    <property type="match status" value="1"/>
</dbReference>
<keyword evidence="1 6" id="KW-0963">Cytoplasm</keyword>
<organism evidence="8 9">
    <name type="scientific">Vibrio zhanjiangensis</name>
    <dbReference type="NCBI Taxonomy" id="1046128"/>
    <lineage>
        <taxon>Bacteria</taxon>
        <taxon>Pseudomonadati</taxon>
        <taxon>Pseudomonadota</taxon>
        <taxon>Gammaproteobacteria</taxon>
        <taxon>Vibrionales</taxon>
        <taxon>Vibrionaceae</taxon>
        <taxon>Vibrio</taxon>
    </lineage>
</organism>
<dbReference type="PANTHER" id="PTHR47739">
    <property type="entry name" value="TRNA1(VAL) (ADENINE(37)-N6)-METHYLTRANSFERASE"/>
    <property type="match status" value="1"/>
</dbReference>
<evidence type="ECO:0000256" key="1">
    <source>
        <dbReference type="ARBA" id="ARBA00022490"/>
    </source>
</evidence>
<evidence type="ECO:0000256" key="4">
    <source>
        <dbReference type="ARBA" id="ARBA00022691"/>
    </source>
</evidence>
<proteinExistence type="inferred from homology"/>
<evidence type="ECO:0000256" key="3">
    <source>
        <dbReference type="ARBA" id="ARBA00022679"/>
    </source>
</evidence>
<evidence type="ECO:0000256" key="5">
    <source>
        <dbReference type="ARBA" id="ARBA00022694"/>
    </source>
</evidence>
<dbReference type="InterPro" id="IPR002052">
    <property type="entry name" value="DNA_methylase_N6_adenine_CS"/>
</dbReference>
<evidence type="ECO:0000313" key="9">
    <source>
        <dbReference type="Proteomes" id="UP001157138"/>
    </source>
</evidence>
<comment type="subcellular location">
    <subcellularLocation>
        <location evidence="6">Cytoplasm</location>
    </subcellularLocation>
</comment>
<evidence type="ECO:0000256" key="6">
    <source>
        <dbReference type="HAMAP-Rule" id="MF_01872"/>
    </source>
</evidence>
<keyword evidence="4 6" id="KW-0949">S-adenosyl-L-methionine</keyword>
<evidence type="ECO:0000259" key="7">
    <source>
        <dbReference type="Pfam" id="PF05175"/>
    </source>
</evidence>
<evidence type="ECO:0000313" key="8">
    <source>
        <dbReference type="EMBL" id="GLT18485.1"/>
    </source>
</evidence>
<comment type="caution">
    <text evidence="8">The sequence shown here is derived from an EMBL/GenBank/DDBJ whole genome shotgun (WGS) entry which is preliminary data.</text>
</comment>
<keyword evidence="2 6" id="KW-0489">Methyltransferase</keyword>